<dbReference type="PATRIC" id="fig|303541.3.peg.1236"/>
<comment type="caution">
    <text evidence="2">The sequence shown here is derived from an EMBL/GenBank/DDBJ whole genome shotgun (WGS) entry which is preliminary data.</text>
</comment>
<keyword evidence="1" id="KW-1133">Transmembrane helix</keyword>
<feature type="transmembrane region" description="Helical" evidence="1">
    <location>
        <begin position="154"/>
        <end position="174"/>
    </location>
</feature>
<accession>A0A0F4LPC9</accession>
<name>A0A0F4LPC9_9LACO</name>
<dbReference type="RefSeq" id="WP_046307513.1">
    <property type="nucleotide sequence ID" value="NZ_KQ034000.1"/>
</dbReference>
<dbReference type="Proteomes" id="UP000033682">
    <property type="component" value="Unassembled WGS sequence"/>
</dbReference>
<gene>
    <name evidence="2" type="ORF">JF72_10730</name>
</gene>
<keyword evidence="1" id="KW-0472">Membrane</keyword>
<keyword evidence="1" id="KW-0812">Transmembrane</keyword>
<dbReference type="HOGENOM" id="CLU_080365_3_0_9"/>
<protein>
    <recommendedName>
        <fullName evidence="4">DUF1700 domain-containing protein</fullName>
    </recommendedName>
</protein>
<evidence type="ECO:0008006" key="4">
    <source>
        <dbReference type="Google" id="ProtNLM"/>
    </source>
</evidence>
<evidence type="ECO:0000313" key="2">
    <source>
        <dbReference type="EMBL" id="KJY60134.1"/>
    </source>
</evidence>
<organism evidence="2 3">
    <name type="scientific">Lactobacillus apis</name>
    <dbReference type="NCBI Taxonomy" id="303541"/>
    <lineage>
        <taxon>Bacteria</taxon>
        <taxon>Bacillati</taxon>
        <taxon>Bacillota</taxon>
        <taxon>Bacilli</taxon>
        <taxon>Lactobacillales</taxon>
        <taxon>Lactobacillaceae</taxon>
        <taxon>Lactobacillus</taxon>
    </lineage>
</organism>
<dbReference type="AlphaFoldDB" id="A0A0F4LPC9"/>
<feature type="transmembrane region" description="Helical" evidence="1">
    <location>
        <begin position="122"/>
        <end position="142"/>
    </location>
</feature>
<reference evidence="2 3" key="1">
    <citation type="submission" date="2015-01" db="EMBL/GenBank/DDBJ databases">
        <title>Comparative genomics of the lactic acid bacteria isolated from the honey bee gut.</title>
        <authorList>
            <person name="Ellegaard K.M."/>
            <person name="Tamarit D."/>
            <person name="Javelind E."/>
            <person name="Olofsson T."/>
            <person name="Andersson S.G."/>
            <person name="Vasquez A."/>
        </authorList>
    </citation>
    <scope>NUCLEOTIDE SEQUENCE [LARGE SCALE GENOMIC DNA]</scope>
    <source>
        <strain evidence="2 3">Hma11</strain>
    </source>
</reference>
<proteinExistence type="predicted"/>
<evidence type="ECO:0000256" key="1">
    <source>
        <dbReference type="SAM" id="Phobius"/>
    </source>
</evidence>
<dbReference type="EMBL" id="JXLG01000009">
    <property type="protein sequence ID" value="KJY60134.1"/>
    <property type="molecule type" value="Genomic_DNA"/>
</dbReference>
<evidence type="ECO:0000313" key="3">
    <source>
        <dbReference type="Proteomes" id="UP000033682"/>
    </source>
</evidence>
<sequence>MDKIIEKYINDLNNNLLDLPHDERQDVIEFYQEFLFDGNYSNEKEIIKDLGTPKQLARMILADYSVSKDVPQPDMHEKPSSKTNLKTIWLILLGVLAAPVGIPLVLVTCFLMIAALVAFCGIFVAVVQTTIGLFALGVFILLKTCGLLFSNSWSTGLFYTGISICLISLSLFLFPLIIKFIHFLIAECTVFFRYLGRKIFKNHYYKTNSAMKTEG</sequence>
<dbReference type="Pfam" id="PF22564">
    <property type="entry name" value="HAAS"/>
    <property type="match status" value="1"/>
</dbReference>
<feature type="transmembrane region" description="Helical" evidence="1">
    <location>
        <begin position="88"/>
        <end position="116"/>
    </location>
</feature>
<dbReference type="STRING" id="303541.JF72_10730"/>
<feature type="transmembrane region" description="Helical" evidence="1">
    <location>
        <begin position="180"/>
        <end position="196"/>
    </location>
</feature>
<keyword evidence="3" id="KW-1185">Reference proteome</keyword>